<keyword evidence="14" id="KW-0862">Zinc</keyword>
<keyword evidence="17 27" id="KW-1133">Transmembrane helix</keyword>
<evidence type="ECO:0000256" key="24">
    <source>
        <dbReference type="PROSITE-ProRule" id="PRU00708"/>
    </source>
</evidence>
<reference evidence="32" key="1">
    <citation type="submission" date="2021-12" db="EMBL/GenBank/DDBJ databases">
        <title>Prjna785345.</title>
        <authorList>
            <person name="Rujirawat T."/>
            <person name="Krajaejun T."/>
        </authorList>
    </citation>
    <scope>NUCLEOTIDE SEQUENCE</scope>
    <source>
        <strain evidence="32">Pi057C3</strain>
    </source>
</reference>
<dbReference type="Pfam" id="PF20519">
    <property type="entry name" value="Polycystin_dom"/>
    <property type="match status" value="1"/>
</dbReference>
<dbReference type="CDD" id="cd20270">
    <property type="entry name" value="Complex1_LYR_SDHAF3_LYRM10"/>
    <property type="match status" value="1"/>
</dbReference>
<dbReference type="EC" id="3.1.26.5" evidence="7"/>
<evidence type="ECO:0000256" key="10">
    <source>
        <dbReference type="ARBA" id="ARBA00022722"/>
    </source>
</evidence>
<dbReference type="InterPro" id="IPR046791">
    <property type="entry name" value="Polycystin_dom"/>
</dbReference>
<evidence type="ECO:0000313" key="33">
    <source>
        <dbReference type="Proteomes" id="UP001209570"/>
    </source>
</evidence>
<evidence type="ECO:0000256" key="27">
    <source>
        <dbReference type="SAM" id="Phobius"/>
    </source>
</evidence>
<comment type="caution">
    <text evidence="32">The sequence shown here is derived from an EMBL/GenBank/DDBJ whole genome shotgun (WGS) entry which is preliminary data.</text>
</comment>
<evidence type="ECO:0000256" key="17">
    <source>
        <dbReference type="ARBA" id="ARBA00022989"/>
    </source>
</evidence>
<comment type="similarity">
    <text evidence="6">Belongs to the PPR family. P subfamily.</text>
</comment>
<evidence type="ECO:0000256" key="23">
    <source>
        <dbReference type="PIRSR" id="PIRSR603915-2"/>
    </source>
</evidence>
<dbReference type="Gene3D" id="1.10.287.70">
    <property type="match status" value="1"/>
</dbReference>
<evidence type="ECO:0000313" key="32">
    <source>
        <dbReference type="EMBL" id="KAJ0398219.1"/>
    </source>
</evidence>
<feature type="transmembrane region" description="Helical" evidence="27">
    <location>
        <begin position="1276"/>
        <end position="1296"/>
    </location>
</feature>
<evidence type="ECO:0000259" key="30">
    <source>
        <dbReference type="Pfam" id="PF17177"/>
    </source>
</evidence>
<dbReference type="GO" id="GO:0005509">
    <property type="term" value="F:calcium ion binding"/>
    <property type="evidence" value="ECO:0007669"/>
    <property type="project" value="InterPro"/>
</dbReference>
<keyword evidence="11" id="KW-0479">Metal-binding</keyword>
<dbReference type="InterPro" id="IPR011989">
    <property type="entry name" value="ARM-like"/>
</dbReference>
<keyword evidence="8 27" id="KW-0812">Transmembrane</keyword>
<feature type="transmembrane region" description="Helical" evidence="27">
    <location>
        <begin position="1371"/>
        <end position="1395"/>
    </location>
</feature>
<evidence type="ECO:0000256" key="3">
    <source>
        <dbReference type="ARBA" id="ARBA00004141"/>
    </source>
</evidence>
<keyword evidence="18" id="KW-0496">Mitochondrion</keyword>
<comment type="catalytic activity">
    <reaction evidence="1">
        <text>Endonucleolytic cleavage of RNA, removing 5'-extranucleotides from tRNA precursor.</text>
        <dbReference type="EC" id="3.1.26.5"/>
    </reaction>
</comment>
<feature type="transmembrane region" description="Helical" evidence="27">
    <location>
        <begin position="1329"/>
        <end position="1350"/>
    </location>
</feature>
<dbReference type="GO" id="GO:0005739">
    <property type="term" value="C:mitochondrion"/>
    <property type="evidence" value="ECO:0007669"/>
    <property type="project" value="UniProtKB-SubCell"/>
</dbReference>
<keyword evidence="15" id="KW-0460">Magnesium</keyword>
<keyword evidence="12" id="KW-0677">Repeat</keyword>
<dbReference type="InterPro" id="IPR011990">
    <property type="entry name" value="TPR-like_helical_dom_sf"/>
</dbReference>
<comment type="subcellular location">
    <subcellularLocation>
        <location evidence="3">Membrane</location>
        <topology evidence="3">Multi-pass membrane protein</topology>
    </subcellularLocation>
    <subcellularLocation>
        <location evidence="4">Mitochondrion</location>
    </subcellularLocation>
</comment>
<dbReference type="Pfam" id="PF13233">
    <property type="entry name" value="Complex1_LYR_2"/>
    <property type="match status" value="1"/>
</dbReference>
<keyword evidence="16" id="KW-0809">Transit peptide</keyword>
<feature type="domain" description="PRORP" evidence="29">
    <location>
        <begin position="368"/>
        <end position="594"/>
    </location>
</feature>
<feature type="coiled-coil region" evidence="25">
    <location>
        <begin position="1554"/>
        <end position="1609"/>
    </location>
</feature>
<evidence type="ECO:0000256" key="9">
    <source>
        <dbReference type="ARBA" id="ARBA00022694"/>
    </source>
</evidence>
<keyword evidence="25" id="KW-0175">Coiled coil</keyword>
<name>A0AAD5M0R0_PYTIN</name>
<feature type="domain" description="PROP1-like PPR" evidence="30">
    <location>
        <begin position="154"/>
        <end position="326"/>
    </location>
</feature>
<dbReference type="InterPro" id="IPR002885">
    <property type="entry name" value="PPR_rpt"/>
</dbReference>
<dbReference type="InterPro" id="IPR013122">
    <property type="entry name" value="PKD1_2_channel"/>
</dbReference>
<dbReference type="EMBL" id="JAKCXM010000224">
    <property type="protein sequence ID" value="KAJ0398219.1"/>
    <property type="molecule type" value="Genomic_DNA"/>
</dbReference>
<dbReference type="InterPro" id="IPR033443">
    <property type="entry name" value="PROP1-like_PPR_dom"/>
</dbReference>
<proteinExistence type="inferred from homology"/>
<evidence type="ECO:0000256" key="6">
    <source>
        <dbReference type="ARBA" id="ARBA00007626"/>
    </source>
</evidence>
<protein>
    <recommendedName>
        <fullName evidence="21">Mitochondrial ribonuclease P catalytic subunit</fullName>
        <ecNumber evidence="7">3.1.26.5</ecNumber>
    </recommendedName>
    <alternativeName>
        <fullName evidence="22">Mitochondrial ribonuclease P protein 3</fullName>
    </alternativeName>
</protein>
<evidence type="ECO:0000256" key="8">
    <source>
        <dbReference type="ARBA" id="ARBA00022692"/>
    </source>
</evidence>
<feature type="domain" description="Polycystin" evidence="31">
    <location>
        <begin position="1045"/>
        <end position="1236"/>
    </location>
</feature>
<evidence type="ECO:0000256" key="19">
    <source>
        <dbReference type="ARBA" id="ARBA00023136"/>
    </source>
</evidence>
<evidence type="ECO:0000256" key="12">
    <source>
        <dbReference type="ARBA" id="ARBA00022737"/>
    </source>
</evidence>
<evidence type="ECO:0000256" key="1">
    <source>
        <dbReference type="ARBA" id="ARBA00000928"/>
    </source>
</evidence>
<evidence type="ECO:0000256" key="13">
    <source>
        <dbReference type="ARBA" id="ARBA00022801"/>
    </source>
</evidence>
<evidence type="ECO:0000256" key="21">
    <source>
        <dbReference type="ARBA" id="ARBA00044536"/>
    </source>
</evidence>
<dbReference type="GO" id="GO:0016020">
    <property type="term" value="C:membrane"/>
    <property type="evidence" value="ECO:0007669"/>
    <property type="project" value="UniProtKB-SubCell"/>
</dbReference>
<keyword evidence="10" id="KW-0540">Nuclease</keyword>
<feature type="region of interest" description="Disordered" evidence="26">
    <location>
        <begin position="609"/>
        <end position="628"/>
    </location>
</feature>
<evidence type="ECO:0000256" key="18">
    <source>
        <dbReference type="ARBA" id="ARBA00023128"/>
    </source>
</evidence>
<dbReference type="SUPFAM" id="SSF48371">
    <property type="entry name" value="ARM repeat"/>
    <property type="match status" value="1"/>
</dbReference>
<feature type="domain" description="Polycystin cation channel PKD1/PKD2" evidence="28">
    <location>
        <begin position="1250"/>
        <end position="1460"/>
    </location>
</feature>
<feature type="region of interest" description="Disordered" evidence="26">
    <location>
        <begin position="1614"/>
        <end position="1636"/>
    </location>
</feature>
<evidence type="ECO:0000259" key="28">
    <source>
        <dbReference type="Pfam" id="PF08016"/>
    </source>
</evidence>
<evidence type="ECO:0000259" key="31">
    <source>
        <dbReference type="Pfam" id="PF20519"/>
    </source>
</evidence>
<feature type="disulfide bond" evidence="23">
    <location>
        <begin position="1103"/>
        <end position="1110"/>
    </location>
</feature>
<dbReference type="Pfam" id="PF16953">
    <property type="entry name" value="PRORP"/>
    <property type="match status" value="1"/>
</dbReference>
<keyword evidence="33" id="KW-1185">Reference proteome</keyword>
<evidence type="ECO:0000256" key="26">
    <source>
        <dbReference type="SAM" id="MobiDB-lite"/>
    </source>
</evidence>
<dbReference type="Pfam" id="PF17177">
    <property type="entry name" value="PPR_long"/>
    <property type="match status" value="1"/>
</dbReference>
<dbReference type="PANTHER" id="PTHR13547:SF1">
    <property type="entry name" value="MITOCHONDRIAL RIBONUCLEASE P CATALYTIC SUBUNIT"/>
    <property type="match status" value="1"/>
</dbReference>
<dbReference type="Gene3D" id="3.40.50.11980">
    <property type="match status" value="1"/>
</dbReference>
<feature type="transmembrane region" description="Helical" evidence="27">
    <location>
        <begin position="1239"/>
        <end position="1264"/>
    </location>
</feature>
<evidence type="ECO:0000256" key="15">
    <source>
        <dbReference type="ARBA" id="ARBA00022842"/>
    </source>
</evidence>
<dbReference type="PRINTS" id="PR01433">
    <property type="entry name" value="POLYCYSTIN2"/>
</dbReference>
<dbReference type="Pfam" id="PF08016">
    <property type="entry name" value="PKD_channel"/>
    <property type="match status" value="1"/>
</dbReference>
<feature type="repeat" description="PPR" evidence="24">
    <location>
        <begin position="209"/>
        <end position="243"/>
    </location>
</feature>
<keyword evidence="19 27" id="KW-0472">Membrane</keyword>
<keyword evidence="9" id="KW-0819">tRNA processing</keyword>
<gene>
    <name evidence="32" type="ORF">P43SY_006351</name>
</gene>
<dbReference type="Gene3D" id="1.25.40.10">
    <property type="entry name" value="Tetratricopeptide repeat domain"/>
    <property type="match status" value="1"/>
</dbReference>
<evidence type="ECO:0000256" key="4">
    <source>
        <dbReference type="ARBA" id="ARBA00004173"/>
    </source>
</evidence>
<keyword evidence="13" id="KW-0378">Hydrolase</keyword>
<dbReference type="GO" id="GO:0004526">
    <property type="term" value="F:ribonuclease P activity"/>
    <property type="evidence" value="ECO:0007669"/>
    <property type="project" value="UniProtKB-EC"/>
</dbReference>
<evidence type="ECO:0000259" key="29">
    <source>
        <dbReference type="Pfam" id="PF16953"/>
    </source>
</evidence>
<evidence type="ECO:0000256" key="11">
    <source>
        <dbReference type="ARBA" id="ARBA00022723"/>
    </source>
</evidence>
<dbReference type="CDD" id="cd18718">
    <property type="entry name" value="PIN_PRORP"/>
    <property type="match status" value="1"/>
</dbReference>
<dbReference type="InterPro" id="IPR033495">
    <property type="entry name" value="MRPP3_PIN_dom"/>
</dbReference>
<dbReference type="InterPro" id="IPR003915">
    <property type="entry name" value="PKD_2"/>
</dbReference>
<keyword evidence="20" id="KW-0325">Glycoprotein</keyword>
<dbReference type="PANTHER" id="PTHR13547">
    <property type="match status" value="1"/>
</dbReference>
<dbReference type="InterPro" id="IPR016024">
    <property type="entry name" value="ARM-type_fold"/>
</dbReference>
<evidence type="ECO:0000256" key="16">
    <source>
        <dbReference type="ARBA" id="ARBA00022946"/>
    </source>
</evidence>
<dbReference type="Gene3D" id="1.25.10.10">
    <property type="entry name" value="Leucine-rich Repeat Variant"/>
    <property type="match status" value="1"/>
</dbReference>
<organism evidence="32 33">
    <name type="scientific">Pythium insidiosum</name>
    <name type="common">Pythiosis disease agent</name>
    <dbReference type="NCBI Taxonomy" id="114742"/>
    <lineage>
        <taxon>Eukaryota</taxon>
        <taxon>Sar</taxon>
        <taxon>Stramenopiles</taxon>
        <taxon>Oomycota</taxon>
        <taxon>Peronosporomycetes</taxon>
        <taxon>Pythiales</taxon>
        <taxon>Pythiaceae</taxon>
        <taxon>Pythium</taxon>
    </lineage>
</organism>
<accession>A0AAD5M0R0</accession>
<dbReference type="GO" id="GO:0001682">
    <property type="term" value="P:tRNA 5'-leader removal"/>
    <property type="evidence" value="ECO:0007669"/>
    <property type="project" value="TreeGrafter"/>
</dbReference>
<evidence type="ECO:0000256" key="20">
    <source>
        <dbReference type="ARBA" id="ARBA00023180"/>
    </source>
</evidence>
<sequence length="1636" mass="185290">MASKAAHKSHVLGLYRRILTLHKRKLDPRMRVLGDAYVRDEFRRHKDAAAKFVPLFLQEWEQYATVLSQKDDQFGRDLAESDRVLLNDEQREKLQSLKDAAKTTDEEKAAIACKKRIELAAKNGDPDSALEAYAQMKRDHLPINPYIQRVVINMKRDHLPINPYIQRVVINVCASAEDAVGQKEAAFAVYNDLVQALSGMPVSVKNRVDESVYSALIKISAKAKDYGRCAELLEKMTSECVEPRLRTFSPLLVSYCSDGNLAKGLWVRERVHHHSIELTEPEYVALFDACISAESSSEFYRLLEEYIDVIPQPTIAAWEVFKRWFARLEYIDVIPQPTIAAWEVFKRWFASNGARVDGRGWTCTVGTVDEKGVSSVSGDQLVSMELPEAEETALLEKIVGLVRTDEKRIEQWAEFTEWLTTKGPFDIIIDAANVGYFNRNFDGGGFSYRQIQLMLEHYESQGKKVLVVLHKRRTYDDQRRTYDDQVPEDFRPVLASWKERNIMYNCRSGNNDDWYWLYAAVKLGGRTLVVTNDEMRDHHFQMIHNRSFGRWKERHQVHYTIHNERRVKVQEPRVYSARPQQIGANWHFPLADSSEWLKKKKSWRGLRKKEQNNMPVTREEEEEATYNSYDDPGCMSHEPIELTHFDSDCILGTPPDSPSVIHARWGEPVDDPEESAVCTEFVANPFKLGFCVNCQKQHDVKENGDVVSEKEYKKIARPAVSKTAANALDNPDAVKNLTPRGRESDVDLAALLKQRRDILLKLSKMEQTKPPEKELLHLVKSRGVPSICDSISKEINYAWAVTSGFRTLSNVGHFYFACASQTFGYNPALDFFASGGMQLAVFALQKFVHNEMVLLPVLDTIHLYSKLHVESAVDFVAVPDAIEILMKCVRFHDNKPNVISLACHALGSLVLNDLVKDSVSSPALTLELLRLLRRYSKSLTISRAVLAPLAFLVTEAFDMRLLYAIYGFTGIPRIVEALASHLDTEEVAVEGFQLVAKIAQVPESYRIVNHCKVLDLAYVALFAYSGPQHRHTRIQIKTAMRAFQSDVWNFISGPLHETLFAESWPNGDRFAVDVDSQLGVVGGTNILLGGVQLRMLRVQTTTCQPDNARCFPSFSLGRERKTPVPHADFTERWSASKDSLSPANAFVGRLGTYPNHGFRHFIPRLDRKGSQAVCGPRCQLETLRRNDWIDASARALFIEFNLYNAAADLHVAATILFEFTSVGGVLTTTRYTPIALRPYAGFFLAMPRFYVELALVLGLLWFILKQVDKLMRFRMHYFIVSTHLVDFVIVVLWVVIITTRIQTVLTASHALLTRIATNNAFTSLNLSAYLARLEQDVTAWCACLMWWRLLRLGKCIKRLETSLEKFERAELLIESYLVLLALYTLGFAQSGVFLFSTSSSAFRTLGVSLTSMAKSVLNAGPSTGAIAASYDYCVYHIVFRLCAAFVVLNLIVAILRERFSHATNAYPSQLHVPDGLSVVDLAKRQLESSGLPTTPSEQRGLLSLPARLRLAATRGIERLEVATRSLFAIADGPVELSELRQVWGLRVDGKAECLDDHETAAQRLDNLLNRTEEHERLLDEHLRLLSSRVHRALKALESARQLRAEARERRALKAQMRKGLRPPRPPLGKAEVEPLA</sequence>
<feature type="transmembrane region" description="Helical" evidence="27">
    <location>
        <begin position="1437"/>
        <end position="1455"/>
    </location>
</feature>
<evidence type="ECO:0000256" key="7">
    <source>
        <dbReference type="ARBA" id="ARBA00012179"/>
    </source>
</evidence>
<dbReference type="PROSITE" id="PS51375">
    <property type="entry name" value="PPR"/>
    <property type="match status" value="1"/>
</dbReference>
<comment type="similarity">
    <text evidence="5">Belongs to the polycystin family.</text>
</comment>
<evidence type="ECO:0000256" key="25">
    <source>
        <dbReference type="SAM" id="Coils"/>
    </source>
</evidence>
<evidence type="ECO:0000256" key="14">
    <source>
        <dbReference type="ARBA" id="ARBA00022833"/>
    </source>
</evidence>
<evidence type="ECO:0000256" key="5">
    <source>
        <dbReference type="ARBA" id="ARBA00007200"/>
    </source>
</evidence>
<evidence type="ECO:0000256" key="22">
    <source>
        <dbReference type="ARBA" id="ARBA00044559"/>
    </source>
</evidence>
<dbReference type="InterPro" id="IPR031595">
    <property type="entry name" value="PRORP_C"/>
</dbReference>
<comment type="cofactor">
    <cofactor evidence="2">
        <name>Mg(2+)</name>
        <dbReference type="ChEBI" id="CHEBI:18420"/>
    </cofactor>
</comment>
<evidence type="ECO:0000256" key="2">
    <source>
        <dbReference type="ARBA" id="ARBA00001946"/>
    </source>
</evidence>
<dbReference type="Proteomes" id="UP001209570">
    <property type="component" value="Unassembled WGS sequence"/>
</dbReference>